<accession>A0A932CQA2</accession>
<dbReference type="Proteomes" id="UP000769766">
    <property type="component" value="Unassembled WGS sequence"/>
</dbReference>
<dbReference type="InterPro" id="IPR000700">
    <property type="entry name" value="PAS-assoc_C"/>
</dbReference>
<dbReference type="InterPro" id="IPR029016">
    <property type="entry name" value="GAF-like_dom_sf"/>
</dbReference>
<evidence type="ECO:0000259" key="8">
    <source>
        <dbReference type="PROSITE" id="PS50113"/>
    </source>
</evidence>
<dbReference type="GO" id="GO:0005524">
    <property type="term" value="F:ATP binding"/>
    <property type="evidence" value="ECO:0007669"/>
    <property type="project" value="UniProtKB-KW"/>
</dbReference>
<dbReference type="PROSITE" id="PS50113">
    <property type="entry name" value="PAC"/>
    <property type="match status" value="1"/>
</dbReference>
<dbReference type="GO" id="GO:0016301">
    <property type="term" value="F:kinase activity"/>
    <property type="evidence" value="ECO:0007669"/>
    <property type="project" value="UniProtKB-KW"/>
</dbReference>
<keyword evidence="4" id="KW-0418">Kinase</keyword>
<dbReference type="InterPro" id="IPR003018">
    <property type="entry name" value="GAF"/>
</dbReference>
<dbReference type="EMBL" id="JACPRF010000354">
    <property type="protein sequence ID" value="MBI2877508.1"/>
    <property type="molecule type" value="Genomic_DNA"/>
</dbReference>
<evidence type="ECO:0000256" key="7">
    <source>
        <dbReference type="SAM" id="Coils"/>
    </source>
</evidence>
<dbReference type="PANTHER" id="PTHR43065:SF10">
    <property type="entry name" value="PEROXIDE STRESS-ACTIVATED HISTIDINE KINASE MAK3"/>
    <property type="match status" value="1"/>
</dbReference>
<dbReference type="SUPFAM" id="SSF55785">
    <property type="entry name" value="PYP-like sensor domain (PAS domain)"/>
    <property type="match status" value="1"/>
</dbReference>
<dbReference type="Pfam" id="PF08448">
    <property type="entry name" value="PAS_4"/>
    <property type="match status" value="1"/>
</dbReference>
<organism evidence="9 10">
    <name type="scientific">Tectimicrobiota bacterium</name>
    <dbReference type="NCBI Taxonomy" id="2528274"/>
    <lineage>
        <taxon>Bacteria</taxon>
        <taxon>Pseudomonadati</taxon>
        <taxon>Nitrospinota/Tectimicrobiota group</taxon>
        <taxon>Candidatus Tectimicrobiota</taxon>
    </lineage>
</organism>
<evidence type="ECO:0000313" key="10">
    <source>
        <dbReference type="Proteomes" id="UP000769766"/>
    </source>
</evidence>
<dbReference type="SMART" id="SM00065">
    <property type="entry name" value="GAF"/>
    <property type="match status" value="1"/>
</dbReference>
<name>A0A932CQA2_UNCTE</name>
<gene>
    <name evidence="9" type="ORF">HYY20_11550</name>
</gene>
<evidence type="ECO:0000313" key="9">
    <source>
        <dbReference type="EMBL" id="MBI2877508.1"/>
    </source>
</evidence>
<sequence length="348" mass="39151">MKVLLDIARDISSILNLDQLLQTILLKIERVFGHQHSMIQLVDPKFQQLIPLAYRGFPPEVAECQIQLGEGIIGTVALTGKPIRISNLQEGLQYSPGISQARSALALPLIAKDRTIGVLNLESHQFDAFSPEEETLLTILAGQMAIAIENARLYEQTLESKSKLEGVFNAITDNISLLSPDYDILMVNEATVQRYHTTQQKLLGRKCYQAYRQRKEPCRDCPIPAVRETKKPAWAEIKAPTTIGEIIQMYAYPLLDEAGEVTGIIEYGRIITELKKLEEELIRSERLAALAEMAGAIWHELNNYLSVVLVRVQLLLNILENKLDREKALANAKIIHDTAQKMIKFTRG</sequence>
<keyword evidence="5" id="KW-0067">ATP-binding</keyword>
<dbReference type="InterPro" id="IPR035965">
    <property type="entry name" value="PAS-like_dom_sf"/>
</dbReference>
<dbReference type="InterPro" id="IPR013656">
    <property type="entry name" value="PAS_4"/>
</dbReference>
<evidence type="ECO:0000256" key="4">
    <source>
        <dbReference type="ARBA" id="ARBA00022777"/>
    </source>
</evidence>
<evidence type="ECO:0000256" key="5">
    <source>
        <dbReference type="ARBA" id="ARBA00022840"/>
    </source>
</evidence>
<evidence type="ECO:0000256" key="3">
    <source>
        <dbReference type="ARBA" id="ARBA00022741"/>
    </source>
</evidence>
<comment type="caution">
    <text evidence="9">The sequence shown here is derived from an EMBL/GenBank/DDBJ whole genome shotgun (WGS) entry which is preliminary data.</text>
</comment>
<keyword evidence="6" id="KW-0902">Two-component regulatory system</keyword>
<dbReference type="GO" id="GO:0000160">
    <property type="term" value="P:phosphorelay signal transduction system"/>
    <property type="evidence" value="ECO:0007669"/>
    <property type="project" value="UniProtKB-KW"/>
</dbReference>
<evidence type="ECO:0000256" key="1">
    <source>
        <dbReference type="ARBA" id="ARBA00022553"/>
    </source>
</evidence>
<evidence type="ECO:0000256" key="2">
    <source>
        <dbReference type="ARBA" id="ARBA00022679"/>
    </source>
</evidence>
<dbReference type="Gene3D" id="1.10.287.130">
    <property type="match status" value="1"/>
</dbReference>
<keyword evidence="2" id="KW-0808">Transferase</keyword>
<dbReference type="Gene3D" id="3.30.450.20">
    <property type="entry name" value="PAS domain"/>
    <property type="match status" value="1"/>
</dbReference>
<evidence type="ECO:0000256" key="6">
    <source>
        <dbReference type="ARBA" id="ARBA00023012"/>
    </source>
</evidence>
<feature type="non-terminal residue" evidence="9">
    <location>
        <position position="348"/>
    </location>
</feature>
<reference evidence="9" key="1">
    <citation type="submission" date="2020-07" db="EMBL/GenBank/DDBJ databases">
        <title>Huge and variable diversity of episymbiotic CPR bacteria and DPANN archaea in groundwater ecosystems.</title>
        <authorList>
            <person name="He C.Y."/>
            <person name="Keren R."/>
            <person name="Whittaker M."/>
            <person name="Farag I.F."/>
            <person name="Doudna J."/>
            <person name="Cate J.H.D."/>
            <person name="Banfield J.F."/>
        </authorList>
    </citation>
    <scope>NUCLEOTIDE SEQUENCE</scope>
    <source>
        <strain evidence="9">NC_groundwater_672_Ag_B-0.1um_62_36</strain>
    </source>
</reference>
<feature type="domain" description="PAC" evidence="8">
    <location>
        <begin position="233"/>
        <end position="283"/>
    </location>
</feature>
<dbReference type="AlphaFoldDB" id="A0A932CQA2"/>
<dbReference type="PANTHER" id="PTHR43065">
    <property type="entry name" value="SENSOR HISTIDINE KINASE"/>
    <property type="match status" value="1"/>
</dbReference>
<keyword evidence="3" id="KW-0547">Nucleotide-binding</keyword>
<protein>
    <submittedName>
        <fullName evidence="9">GAF domain-containing protein</fullName>
    </submittedName>
</protein>
<keyword evidence="7" id="KW-0175">Coiled coil</keyword>
<dbReference type="Pfam" id="PF13185">
    <property type="entry name" value="GAF_2"/>
    <property type="match status" value="1"/>
</dbReference>
<dbReference type="SUPFAM" id="SSF55781">
    <property type="entry name" value="GAF domain-like"/>
    <property type="match status" value="1"/>
</dbReference>
<feature type="coiled-coil region" evidence="7">
    <location>
        <begin position="267"/>
        <end position="329"/>
    </location>
</feature>
<proteinExistence type="predicted"/>
<keyword evidence="1" id="KW-0597">Phosphoprotein</keyword>
<dbReference type="Gene3D" id="3.30.450.40">
    <property type="match status" value="1"/>
</dbReference>